<feature type="compositionally biased region" description="Low complexity" evidence="1">
    <location>
        <begin position="28"/>
        <end position="50"/>
    </location>
</feature>
<dbReference type="PROSITE" id="PS51257">
    <property type="entry name" value="PROKAR_LIPOPROTEIN"/>
    <property type="match status" value="1"/>
</dbReference>
<comment type="caution">
    <text evidence="3">The sequence shown here is derived from an EMBL/GenBank/DDBJ whole genome shotgun (WGS) entry which is preliminary data.</text>
</comment>
<sequence length="218" mass="21947">MNHFTKLASVSIIALLLLSACGSNEAAVSSNAGNGGQAAADAGTDTSTNTETSQASADDAAQGPGQGMDEGQMKMMRTFSSLLRMDEQEGLGITKVQAESMLPIVQEAVTANELTEESDASLTALLTEEQQAFLTEAAEQMPGGQGGDRPNRGEGGPGGAPEGGEGQAPEGGEVQPPDAAEAGERPEGAPEAGGPGGGFANMGDRLIELLQAKIDGTE</sequence>
<feature type="compositionally biased region" description="Gly residues" evidence="1">
    <location>
        <begin position="143"/>
        <end position="166"/>
    </location>
</feature>
<dbReference type="EMBL" id="JAZHPZ010000012">
    <property type="protein sequence ID" value="MEF2968110.1"/>
    <property type="molecule type" value="Genomic_DNA"/>
</dbReference>
<feature type="compositionally biased region" description="Gly residues" evidence="1">
    <location>
        <begin position="191"/>
        <end position="200"/>
    </location>
</feature>
<dbReference type="Proteomes" id="UP001306950">
    <property type="component" value="Unassembled WGS sequence"/>
</dbReference>
<feature type="region of interest" description="Disordered" evidence="1">
    <location>
        <begin position="28"/>
        <end position="71"/>
    </location>
</feature>
<dbReference type="RefSeq" id="WP_331848322.1">
    <property type="nucleotide sequence ID" value="NZ_JAZHPZ010000012.1"/>
</dbReference>
<evidence type="ECO:0000256" key="1">
    <source>
        <dbReference type="SAM" id="MobiDB-lite"/>
    </source>
</evidence>
<evidence type="ECO:0000313" key="4">
    <source>
        <dbReference type="Proteomes" id="UP001306950"/>
    </source>
</evidence>
<accession>A0ABU7VWG1</accession>
<feature type="region of interest" description="Disordered" evidence="1">
    <location>
        <begin position="139"/>
        <end position="204"/>
    </location>
</feature>
<evidence type="ECO:0000256" key="2">
    <source>
        <dbReference type="SAM" id="SignalP"/>
    </source>
</evidence>
<keyword evidence="4" id="KW-1185">Reference proteome</keyword>
<evidence type="ECO:0000313" key="3">
    <source>
        <dbReference type="EMBL" id="MEF2968110.1"/>
    </source>
</evidence>
<reference evidence="3 4" key="1">
    <citation type="submission" date="2024-02" db="EMBL/GenBank/DDBJ databases">
        <title>A nitrogen-fixing paenibacillus bacterium.</title>
        <authorList>
            <person name="Zhang W.L."/>
            <person name="Chen S.F."/>
        </authorList>
    </citation>
    <scope>NUCLEOTIDE SEQUENCE [LARGE SCALE GENOMIC DNA]</scope>
    <source>
        <strain evidence="3 4">M1</strain>
    </source>
</reference>
<name>A0ABU7VWG1_9BACL</name>
<organism evidence="3 4">
    <name type="scientific">Paenibacillus haidiansis</name>
    <dbReference type="NCBI Taxonomy" id="1574488"/>
    <lineage>
        <taxon>Bacteria</taxon>
        <taxon>Bacillati</taxon>
        <taxon>Bacillota</taxon>
        <taxon>Bacilli</taxon>
        <taxon>Bacillales</taxon>
        <taxon>Paenibacillaceae</taxon>
        <taxon>Paenibacillus</taxon>
    </lineage>
</organism>
<feature type="chain" id="PRO_5047417029" evidence="2">
    <location>
        <begin position="27"/>
        <end position="218"/>
    </location>
</feature>
<feature type="compositionally biased region" description="Low complexity" evidence="1">
    <location>
        <begin position="167"/>
        <end position="180"/>
    </location>
</feature>
<proteinExistence type="predicted"/>
<gene>
    <name evidence="3" type="ORF">V3851_19965</name>
</gene>
<keyword evidence="2" id="KW-0732">Signal</keyword>
<feature type="signal peptide" evidence="2">
    <location>
        <begin position="1"/>
        <end position="26"/>
    </location>
</feature>
<protein>
    <submittedName>
        <fullName evidence="3">Uncharacterized protein</fullName>
    </submittedName>
</protein>